<dbReference type="Proteomes" id="UP000306888">
    <property type="component" value="Unassembled WGS sequence"/>
</dbReference>
<gene>
    <name evidence="1" type="ORF">E5347_00575</name>
</gene>
<evidence type="ECO:0000313" key="1">
    <source>
        <dbReference type="EMBL" id="TGY43337.1"/>
    </source>
</evidence>
<dbReference type="OrthoDB" id="210273at2"/>
<reference evidence="1 2" key="1">
    <citation type="submission" date="2019-04" db="EMBL/GenBank/DDBJ databases">
        <title>Microbes associate with the intestines of laboratory mice.</title>
        <authorList>
            <person name="Navarre W."/>
            <person name="Wong E."/>
            <person name="Huang K."/>
            <person name="Tropini C."/>
            <person name="Ng K."/>
            <person name="Yu B."/>
        </authorList>
    </citation>
    <scope>NUCLEOTIDE SEQUENCE [LARGE SCALE GENOMIC DNA]</scope>
    <source>
        <strain evidence="1 2">NM50_B9-20</strain>
    </source>
</reference>
<dbReference type="PANTHER" id="PTHR37841:SF1">
    <property type="entry name" value="DUF3298 DOMAIN-CONTAINING PROTEIN"/>
    <property type="match status" value="1"/>
</dbReference>
<keyword evidence="2" id="KW-1185">Reference proteome</keyword>
<dbReference type="Pfam" id="PF14903">
    <property type="entry name" value="WG_beta_rep"/>
    <property type="match status" value="2"/>
</dbReference>
<sequence>MKKCRIQNKARHYSCDGCIINNKVFIVESDGRLFLPKELFLINDEDWYDYCDGDLTELEVDNKWGYVDINTGEIKIEPIYSYATSLLDGYVHVALGGRDLTNEISRGIVEGVKHGVIDYTGKVVIPFEYDFIIEYAHDNYFQVYKDEKWGIVDKGNNIIIAIQYDDIKYSEDGYLIFCGNRYPTEIPLEDQYEYSITACDSIIDISANNYKTKWGVYNKFYKLIIPIVLDKEPVSPYIKDKIFRECFILKKDDKYGLISKEGVILEKIELSKRQIVKAISKVIGIEIRSSRSVRNL</sequence>
<accession>A0A4S2DLZ8</accession>
<organism evidence="1 2">
    <name type="scientific">Clostridium sartagoforme</name>
    <dbReference type="NCBI Taxonomy" id="84031"/>
    <lineage>
        <taxon>Bacteria</taxon>
        <taxon>Bacillati</taxon>
        <taxon>Bacillota</taxon>
        <taxon>Clostridia</taxon>
        <taxon>Eubacteriales</taxon>
        <taxon>Clostridiaceae</taxon>
        <taxon>Clostridium</taxon>
    </lineage>
</organism>
<dbReference type="AlphaFoldDB" id="A0A4S2DLZ8"/>
<protein>
    <submittedName>
        <fullName evidence="1">WG repeat-containing protein</fullName>
    </submittedName>
</protein>
<proteinExistence type="predicted"/>
<comment type="caution">
    <text evidence="1">The sequence shown here is derived from an EMBL/GenBank/DDBJ whole genome shotgun (WGS) entry which is preliminary data.</text>
</comment>
<dbReference type="EMBL" id="SRYR01000001">
    <property type="protein sequence ID" value="TGY43337.1"/>
    <property type="molecule type" value="Genomic_DNA"/>
</dbReference>
<name>A0A4S2DLZ8_9CLOT</name>
<dbReference type="InterPro" id="IPR032774">
    <property type="entry name" value="WG_beta_rep"/>
</dbReference>
<dbReference type="PANTHER" id="PTHR37841">
    <property type="entry name" value="GLR2918 PROTEIN"/>
    <property type="match status" value="1"/>
</dbReference>
<dbReference type="RefSeq" id="WP_136003513.1">
    <property type="nucleotide sequence ID" value="NZ_SRYR01000001.1"/>
</dbReference>
<evidence type="ECO:0000313" key="2">
    <source>
        <dbReference type="Proteomes" id="UP000306888"/>
    </source>
</evidence>